<reference evidence="1 2" key="1">
    <citation type="journal article" date="2015" name="Genome Announc.">
        <title>The 474-Kilobase-Pair Complete Genome Sequence of CeV-01B, a Virus Infecting Haptolina (Chrysochromulina) ericina (Prymnesiophyceae).</title>
        <authorList>
            <person name="Gallot-Lavallee L."/>
            <person name="Pagarete A."/>
            <person name="Legendre M."/>
            <person name="Santini S."/>
            <person name="Sandaa R.A."/>
            <person name="Himmelbauer H."/>
            <person name="Ogata H."/>
            <person name="Bratbak G."/>
            <person name="Claverie J.M."/>
        </authorList>
    </citation>
    <scope>NUCLEOTIDE SEQUENCE [LARGE SCALE GENOMIC DNA]</scope>
    <source>
        <strain evidence="1">CeV-01B</strain>
    </source>
</reference>
<organism evidence="1 2">
    <name type="scientific">Chrysochromulina ericina virus CeV-01B</name>
    <dbReference type="NCBI Taxonomy" id="3070830"/>
    <lineage>
        <taxon>Viruses</taxon>
        <taxon>Varidnaviria</taxon>
        <taxon>Bamfordvirae</taxon>
        <taxon>Nucleocytoviricota</taxon>
        <taxon>Megaviricetes</taxon>
        <taxon>Imitervirales</taxon>
        <taxon>Mesomimiviridae</taxon>
        <taxon>Tethysvirus</taxon>
        <taxon>Tethysvirus raunefjordenense</taxon>
    </lineage>
</organism>
<sequence>MENPRNTFQFFFGEGSGENVTHFWFCHSFLGFSIKRPAGCIEKIEIFFVSLLTYISNKQFKMTGIEAIVVGLVMVVGGGQLEEWLEHQNYKMAVARNRSPPPNRLRWFG</sequence>
<dbReference type="KEGG" id="vg:26049306"/>
<dbReference type="Proteomes" id="UP000203826">
    <property type="component" value="Segment"/>
</dbReference>
<dbReference type="EMBL" id="KT820662">
    <property type="protein sequence ID" value="ALH23345.1"/>
    <property type="molecule type" value="Genomic_DNA"/>
</dbReference>
<proteinExistence type="predicted"/>
<protein>
    <submittedName>
        <fullName evidence="1">Uncharacterized protein</fullName>
    </submittedName>
</protein>
<accession>A0A0N7G7P3</accession>
<evidence type="ECO:0000313" key="2">
    <source>
        <dbReference type="Proteomes" id="UP000203826"/>
    </source>
</evidence>
<name>A0A0N7G7P3_9VIRU</name>
<evidence type="ECO:0000313" key="1">
    <source>
        <dbReference type="EMBL" id="ALH23345.1"/>
    </source>
</evidence>
<gene>
    <name evidence="1" type="ORF">ceV_439</name>
</gene>
<keyword evidence="2" id="KW-1185">Reference proteome</keyword>